<reference evidence="1" key="1">
    <citation type="submission" date="2014-11" db="EMBL/GenBank/DDBJ databases">
        <authorList>
            <person name="Amaro Gonzalez C."/>
        </authorList>
    </citation>
    <scope>NUCLEOTIDE SEQUENCE</scope>
</reference>
<dbReference type="EMBL" id="GBXM01102013">
    <property type="protein sequence ID" value="JAH06564.1"/>
    <property type="molecule type" value="Transcribed_RNA"/>
</dbReference>
<name>A0A0E9PPX3_ANGAN</name>
<accession>A0A0E9PPX3</accession>
<reference evidence="1" key="2">
    <citation type="journal article" date="2015" name="Fish Shellfish Immunol.">
        <title>Early steps in the European eel (Anguilla anguilla)-Vibrio vulnificus interaction in the gills: Role of the RtxA13 toxin.</title>
        <authorList>
            <person name="Callol A."/>
            <person name="Pajuelo D."/>
            <person name="Ebbesson L."/>
            <person name="Teles M."/>
            <person name="MacKenzie S."/>
            <person name="Amaro C."/>
        </authorList>
    </citation>
    <scope>NUCLEOTIDE SEQUENCE</scope>
</reference>
<sequence>MTGPPTARTEAALFGPPLPPLHTHRCVCKL</sequence>
<organism evidence="1">
    <name type="scientific">Anguilla anguilla</name>
    <name type="common">European freshwater eel</name>
    <name type="synonym">Muraena anguilla</name>
    <dbReference type="NCBI Taxonomy" id="7936"/>
    <lineage>
        <taxon>Eukaryota</taxon>
        <taxon>Metazoa</taxon>
        <taxon>Chordata</taxon>
        <taxon>Craniata</taxon>
        <taxon>Vertebrata</taxon>
        <taxon>Euteleostomi</taxon>
        <taxon>Actinopterygii</taxon>
        <taxon>Neopterygii</taxon>
        <taxon>Teleostei</taxon>
        <taxon>Anguilliformes</taxon>
        <taxon>Anguillidae</taxon>
        <taxon>Anguilla</taxon>
    </lineage>
</organism>
<evidence type="ECO:0000313" key="1">
    <source>
        <dbReference type="EMBL" id="JAH06564.1"/>
    </source>
</evidence>
<dbReference type="AlphaFoldDB" id="A0A0E9PPX3"/>
<protein>
    <submittedName>
        <fullName evidence="1">Uncharacterized protein</fullName>
    </submittedName>
</protein>
<proteinExistence type="predicted"/>